<dbReference type="GO" id="GO:0032259">
    <property type="term" value="P:methylation"/>
    <property type="evidence" value="ECO:0007669"/>
    <property type="project" value="UniProtKB-KW"/>
</dbReference>
<protein>
    <recommendedName>
        <fullName evidence="6">S-adenosylmethionine-dependent methyltransferase</fullName>
    </recommendedName>
</protein>
<dbReference type="InterPro" id="IPR042086">
    <property type="entry name" value="MeTrfase_capping"/>
</dbReference>
<organism evidence="5">
    <name type="scientific">Fagus sylvatica</name>
    <name type="common">Beechnut</name>
    <dbReference type="NCBI Taxonomy" id="28930"/>
    <lineage>
        <taxon>Eukaryota</taxon>
        <taxon>Viridiplantae</taxon>
        <taxon>Streptophyta</taxon>
        <taxon>Embryophyta</taxon>
        <taxon>Tracheophyta</taxon>
        <taxon>Spermatophyta</taxon>
        <taxon>Magnoliopsida</taxon>
        <taxon>eudicotyledons</taxon>
        <taxon>Gunneridae</taxon>
        <taxon>Pentapetalae</taxon>
        <taxon>rosids</taxon>
        <taxon>fabids</taxon>
        <taxon>Fagales</taxon>
        <taxon>Fagaceae</taxon>
        <taxon>Fagus</taxon>
    </lineage>
</organism>
<dbReference type="GO" id="GO:0008168">
    <property type="term" value="F:methyltransferase activity"/>
    <property type="evidence" value="ECO:0007669"/>
    <property type="project" value="UniProtKB-KW"/>
</dbReference>
<sequence length="335" mass="37306">MQKVATNAVKTMTDDAIVEKLDVKQISSTAKTKFCIADLGCSIGPNTFIAVQNIIDVVQQKYQSQGLATHMPEFQVFFNDHASNDFNTLFASLPPKRLYFATGVPGSFYGRLFPESSLQLVHSSYALQWLSKVPEELLNKNSTAWNKGRVHYTNAPDEVAHAYTTQFAKDMTIFLEARAKELVLGGIMVLIMPGIPNGIPHSSVPGGVMFDFLGLSLMDMAKEGLISEAQVDSFNLPVYAASPKEMTQLVERNGCFVIEKMEMTCPRSRVDGPVSAQALTMHLRAGMEGVISKHFGVEIIDELFDRFRKKHDEFSSFLESKYEEATQLFIALKRI</sequence>
<dbReference type="SUPFAM" id="SSF53335">
    <property type="entry name" value="S-adenosyl-L-methionine-dependent methyltransferases"/>
    <property type="match status" value="1"/>
</dbReference>
<keyword evidence="1" id="KW-0489">Methyltransferase</keyword>
<keyword evidence="2" id="KW-0808">Transferase</keyword>
<evidence type="ECO:0000256" key="1">
    <source>
        <dbReference type="ARBA" id="ARBA00022603"/>
    </source>
</evidence>
<dbReference type="EMBL" id="OIVN01002491">
    <property type="protein sequence ID" value="SPD04078.1"/>
    <property type="molecule type" value="Genomic_DNA"/>
</dbReference>
<evidence type="ECO:0008006" key="6">
    <source>
        <dbReference type="Google" id="ProtNLM"/>
    </source>
</evidence>
<evidence type="ECO:0000313" key="5">
    <source>
        <dbReference type="EMBL" id="SPD04078.1"/>
    </source>
</evidence>
<accession>A0A2N9GX42</accession>
<dbReference type="Gene3D" id="3.40.50.150">
    <property type="entry name" value="Vaccinia Virus protein VP39"/>
    <property type="match status" value="1"/>
</dbReference>
<gene>
    <name evidence="5" type="ORF">FSB_LOCUS31960</name>
</gene>
<dbReference type="Gene3D" id="1.10.1200.270">
    <property type="entry name" value="Methyltransferase, alpha-helical capping domain"/>
    <property type="match status" value="1"/>
</dbReference>
<dbReference type="AlphaFoldDB" id="A0A2N9GX42"/>
<evidence type="ECO:0000256" key="2">
    <source>
        <dbReference type="ARBA" id="ARBA00022679"/>
    </source>
</evidence>
<evidence type="ECO:0000256" key="3">
    <source>
        <dbReference type="ARBA" id="ARBA00022723"/>
    </source>
</evidence>
<dbReference type="Pfam" id="PF03492">
    <property type="entry name" value="Methyltransf_7"/>
    <property type="match status" value="1"/>
</dbReference>
<dbReference type="InterPro" id="IPR005299">
    <property type="entry name" value="MeTrfase_7"/>
</dbReference>
<keyword evidence="3" id="KW-0479">Metal-binding</keyword>
<reference evidence="5" key="1">
    <citation type="submission" date="2018-02" db="EMBL/GenBank/DDBJ databases">
        <authorList>
            <person name="Cohen D.B."/>
            <person name="Kent A.D."/>
        </authorList>
    </citation>
    <scope>NUCLEOTIDE SEQUENCE</scope>
</reference>
<name>A0A2N9GX42_FAGSY</name>
<evidence type="ECO:0000256" key="4">
    <source>
        <dbReference type="ARBA" id="ARBA00022842"/>
    </source>
</evidence>
<dbReference type="InterPro" id="IPR029063">
    <property type="entry name" value="SAM-dependent_MTases_sf"/>
</dbReference>
<dbReference type="PANTHER" id="PTHR31009">
    <property type="entry name" value="S-ADENOSYL-L-METHIONINE:CARBOXYL METHYLTRANSFERASE FAMILY PROTEIN"/>
    <property type="match status" value="1"/>
</dbReference>
<proteinExistence type="predicted"/>
<keyword evidence="4" id="KW-0460">Magnesium</keyword>
<dbReference type="GO" id="GO:0046872">
    <property type="term" value="F:metal ion binding"/>
    <property type="evidence" value="ECO:0007669"/>
    <property type="project" value="UniProtKB-KW"/>
</dbReference>